<dbReference type="AlphaFoldDB" id="A0A4C1V1N7"/>
<dbReference type="EMBL" id="BGZK01000256">
    <property type="protein sequence ID" value="GBP32197.1"/>
    <property type="molecule type" value="Genomic_DNA"/>
</dbReference>
<keyword evidence="3" id="KW-1185">Reference proteome</keyword>
<evidence type="ECO:0000313" key="2">
    <source>
        <dbReference type="EMBL" id="GBP32197.1"/>
    </source>
</evidence>
<reference evidence="2 3" key="1">
    <citation type="journal article" date="2019" name="Commun. Biol.">
        <title>The bagworm genome reveals a unique fibroin gene that provides high tensile strength.</title>
        <authorList>
            <person name="Kono N."/>
            <person name="Nakamura H."/>
            <person name="Ohtoshi R."/>
            <person name="Tomita M."/>
            <person name="Numata K."/>
            <person name="Arakawa K."/>
        </authorList>
    </citation>
    <scope>NUCLEOTIDE SEQUENCE [LARGE SCALE GENOMIC DNA]</scope>
</reference>
<evidence type="ECO:0000256" key="1">
    <source>
        <dbReference type="SAM" id="MobiDB-lite"/>
    </source>
</evidence>
<dbReference type="Proteomes" id="UP000299102">
    <property type="component" value="Unassembled WGS sequence"/>
</dbReference>
<organism evidence="2 3">
    <name type="scientific">Eumeta variegata</name>
    <name type="common">Bagworm moth</name>
    <name type="synonym">Eumeta japonica</name>
    <dbReference type="NCBI Taxonomy" id="151549"/>
    <lineage>
        <taxon>Eukaryota</taxon>
        <taxon>Metazoa</taxon>
        <taxon>Ecdysozoa</taxon>
        <taxon>Arthropoda</taxon>
        <taxon>Hexapoda</taxon>
        <taxon>Insecta</taxon>
        <taxon>Pterygota</taxon>
        <taxon>Neoptera</taxon>
        <taxon>Endopterygota</taxon>
        <taxon>Lepidoptera</taxon>
        <taxon>Glossata</taxon>
        <taxon>Ditrysia</taxon>
        <taxon>Tineoidea</taxon>
        <taxon>Psychidae</taxon>
        <taxon>Oiketicinae</taxon>
        <taxon>Eumeta</taxon>
    </lineage>
</organism>
<gene>
    <name evidence="2" type="ORF">EVAR_27621_1</name>
</gene>
<evidence type="ECO:0000313" key="3">
    <source>
        <dbReference type="Proteomes" id="UP000299102"/>
    </source>
</evidence>
<feature type="region of interest" description="Disordered" evidence="1">
    <location>
        <begin position="1"/>
        <end position="110"/>
    </location>
</feature>
<comment type="caution">
    <text evidence="2">The sequence shown here is derived from an EMBL/GenBank/DDBJ whole genome shotgun (WGS) entry which is preliminary data.</text>
</comment>
<accession>A0A4C1V1N7</accession>
<feature type="compositionally biased region" description="Basic and acidic residues" evidence="1">
    <location>
        <begin position="64"/>
        <end position="79"/>
    </location>
</feature>
<protein>
    <submittedName>
        <fullName evidence="2">Uncharacterized protein</fullName>
    </submittedName>
</protein>
<feature type="compositionally biased region" description="Basic and acidic residues" evidence="1">
    <location>
        <begin position="96"/>
        <end position="110"/>
    </location>
</feature>
<feature type="compositionally biased region" description="Basic and acidic residues" evidence="1">
    <location>
        <begin position="1"/>
        <end position="30"/>
    </location>
</feature>
<sequence length="110" mass="12804">MFLKELSKPLVERPVTESKLQKGRGAESRVETGSVQNRKQDRDRSRLLKQNCYQDRGRNRNKKRPELRMGPEPKTRSELESIQIETGLGIKSGTNYHRERDSDQNHVEVS</sequence>
<name>A0A4C1V1N7_EUMVA</name>
<proteinExistence type="predicted"/>